<feature type="signal peptide" evidence="1">
    <location>
        <begin position="1"/>
        <end position="20"/>
    </location>
</feature>
<reference evidence="3" key="1">
    <citation type="submission" date="2020-09" db="EMBL/GenBank/DDBJ databases">
        <authorList>
            <person name="Kim M.K."/>
        </authorList>
    </citation>
    <scope>NUCLEOTIDE SEQUENCE</scope>
    <source>
        <strain evidence="3">BT702</strain>
    </source>
</reference>
<dbReference type="AlphaFoldDB" id="A0A926XY53"/>
<dbReference type="EMBL" id="JACWZY010000018">
    <property type="protein sequence ID" value="MBD2703013.1"/>
    <property type="molecule type" value="Genomic_DNA"/>
</dbReference>
<accession>A0A926XY53</accession>
<dbReference type="Proteomes" id="UP000598820">
    <property type="component" value="Unassembled WGS sequence"/>
</dbReference>
<evidence type="ECO:0000256" key="1">
    <source>
        <dbReference type="SAM" id="SignalP"/>
    </source>
</evidence>
<comment type="caution">
    <text evidence="3">The sequence shown here is derived from an EMBL/GenBank/DDBJ whole genome shotgun (WGS) entry which is preliminary data.</text>
</comment>
<sequence>MRTLFVALLLTVAVLRNGLAQDCLGFTFKKGASFEMSTFSAKDKPTGKIQYEVKDVKKEGPSTIIDMMAVFQDDKGNQRPPFNIRYTCTGNELIADMSGMMQAMQTTAMKDAEMKMKANKLVYPGKFSVGQKLSDGQMEVEMVSSGSTMMTMNMVMTNRQVEGQESLTTPAGTFSTYKITSDTSFESRVMGIPIRNSMKTVSYRAENQILDVKAETYNKNGKLMGYTLLTKAQ</sequence>
<evidence type="ECO:0000313" key="4">
    <source>
        <dbReference type="Proteomes" id="UP000598820"/>
    </source>
</evidence>
<keyword evidence="4" id="KW-1185">Reference proteome</keyword>
<dbReference type="InterPro" id="IPR049279">
    <property type="entry name" value="DUF3108-like"/>
</dbReference>
<gene>
    <name evidence="3" type="ORF">IC229_20370</name>
</gene>
<dbReference type="Pfam" id="PF21347">
    <property type="entry name" value="DUF3108_like"/>
    <property type="match status" value="1"/>
</dbReference>
<proteinExistence type="predicted"/>
<organism evidence="3 4">
    <name type="scientific">Spirosoma profusum</name>
    <dbReference type="NCBI Taxonomy" id="2771354"/>
    <lineage>
        <taxon>Bacteria</taxon>
        <taxon>Pseudomonadati</taxon>
        <taxon>Bacteroidota</taxon>
        <taxon>Cytophagia</taxon>
        <taxon>Cytophagales</taxon>
        <taxon>Cytophagaceae</taxon>
        <taxon>Spirosoma</taxon>
    </lineage>
</organism>
<feature type="domain" description="DUF3108" evidence="2">
    <location>
        <begin position="29"/>
        <end position="229"/>
    </location>
</feature>
<feature type="chain" id="PRO_5037022119" description="DUF3108 domain-containing protein" evidence="1">
    <location>
        <begin position="21"/>
        <end position="233"/>
    </location>
</feature>
<dbReference type="Gene3D" id="2.40.360.20">
    <property type="match status" value="1"/>
</dbReference>
<name>A0A926XY53_9BACT</name>
<dbReference type="RefSeq" id="WP_190888858.1">
    <property type="nucleotide sequence ID" value="NZ_JACWZY010000018.1"/>
</dbReference>
<evidence type="ECO:0000313" key="3">
    <source>
        <dbReference type="EMBL" id="MBD2703013.1"/>
    </source>
</evidence>
<evidence type="ECO:0000259" key="2">
    <source>
        <dbReference type="Pfam" id="PF21347"/>
    </source>
</evidence>
<keyword evidence="1" id="KW-0732">Signal</keyword>
<protein>
    <recommendedName>
        <fullName evidence="2">DUF3108 domain-containing protein</fullName>
    </recommendedName>
</protein>